<dbReference type="GO" id="GO:0016020">
    <property type="term" value="C:membrane"/>
    <property type="evidence" value="ECO:0007669"/>
    <property type="project" value="GOC"/>
</dbReference>
<gene>
    <name evidence="4" type="ORF">ABAZ39_00800</name>
</gene>
<organism evidence="4 5">
    <name type="scientific">Azospirillum argentinense</name>
    <dbReference type="NCBI Taxonomy" id="2970906"/>
    <lineage>
        <taxon>Bacteria</taxon>
        <taxon>Pseudomonadati</taxon>
        <taxon>Pseudomonadota</taxon>
        <taxon>Alphaproteobacteria</taxon>
        <taxon>Rhodospirillales</taxon>
        <taxon>Azospirillaceae</taxon>
        <taxon>Azospirillum</taxon>
    </lineage>
</organism>
<evidence type="ECO:0000256" key="2">
    <source>
        <dbReference type="ARBA" id="ARBA00022801"/>
    </source>
</evidence>
<dbReference type="Proteomes" id="UP000027186">
    <property type="component" value="Chromosome"/>
</dbReference>
<feature type="domain" description="Calcineurin-like phosphoesterase" evidence="3">
    <location>
        <begin position="11"/>
        <end position="210"/>
    </location>
</feature>
<dbReference type="Pfam" id="PF00149">
    <property type="entry name" value="Metallophos"/>
    <property type="match status" value="1"/>
</dbReference>
<dbReference type="AlphaFoldDB" id="A0A060D934"/>
<reference evidence="4 5" key="1">
    <citation type="journal article" date="2014" name="Genome Announc.">
        <title>Complete Genome Sequence of the Model Rhizosphere Strain Azospirillum brasilense Az39, Successfully Applied in Agriculture.</title>
        <authorList>
            <person name="Rivera D."/>
            <person name="Revale S."/>
            <person name="Molina R."/>
            <person name="Gualpa J."/>
            <person name="Puente M."/>
            <person name="Maroniche G."/>
            <person name="Paris G."/>
            <person name="Baker D."/>
            <person name="Clavijo B."/>
            <person name="McLay K."/>
            <person name="Spaepen S."/>
            <person name="Perticari A."/>
            <person name="Vazquez M."/>
            <person name="Wisniewski-Dye F."/>
            <person name="Watkins C."/>
            <person name="Martinez-Abarca F."/>
            <person name="Vanderleyden J."/>
            <person name="Cassan F."/>
        </authorList>
    </citation>
    <scope>NUCLEOTIDE SEQUENCE [LARGE SCALE GENOMIC DNA]</scope>
    <source>
        <strain evidence="4 5">Az39</strain>
    </source>
</reference>
<dbReference type="PANTHER" id="PTHR31302">
    <property type="entry name" value="TRANSMEMBRANE PROTEIN WITH METALLOPHOSPHOESTERASE DOMAIN-RELATED"/>
    <property type="match status" value="1"/>
</dbReference>
<evidence type="ECO:0000256" key="1">
    <source>
        <dbReference type="ARBA" id="ARBA00022723"/>
    </source>
</evidence>
<dbReference type="SUPFAM" id="SSF56300">
    <property type="entry name" value="Metallo-dependent phosphatases"/>
    <property type="match status" value="1"/>
</dbReference>
<keyword evidence="1" id="KW-0479">Metal-binding</keyword>
<evidence type="ECO:0000259" key="3">
    <source>
        <dbReference type="Pfam" id="PF00149"/>
    </source>
</evidence>
<dbReference type="InterPro" id="IPR004843">
    <property type="entry name" value="Calcineurin-like_PHP"/>
</dbReference>
<proteinExistence type="predicted"/>
<protein>
    <submittedName>
        <fullName evidence="4">Metallophosphoesterase</fullName>
    </submittedName>
</protein>
<dbReference type="Gene3D" id="3.60.21.10">
    <property type="match status" value="1"/>
</dbReference>
<name>A0A060D934_9PROT</name>
<dbReference type="EMBL" id="CP007793">
    <property type="protein sequence ID" value="AIB10581.1"/>
    <property type="molecule type" value="Genomic_DNA"/>
</dbReference>
<dbReference type="PANTHER" id="PTHR31302:SF31">
    <property type="entry name" value="PHOSPHODIESTERASE YAEI"/>
    <property type="match status" value="1"/>
</dbReference>
<evidence type="ECO:0000313" key="5">
    <source>
        <dbReference type="Proteomes" id="UP000027186"/>
    </source>
</evidence>
<dbReference type="InterPro" id="IPR016538">
    <property type="entry name" value="UCP008292"/>
</dbReference>
<keyword evidence="2" id="KW-0378">Hydrolase</keyword>
<dbReference type="KEGG" id="abq:ABAZ39_00800"/>
<dbReference type="RefSeq" id="WP_038525797.1">
    <property type="nucleotide sequence ID" value="NZ_CP007793.1"/>
</dbReference>
<dbReference type="InterPro" id="IPR051158">
    <property type="entry name" value="Metallophosphoesterase_sf"/>
</dbReference>
<dbReference type="InterPro" id="IPR029052">
    <property type="entry name" value="Metallo-depent_PP-like"/>
</dbReference>
<dbReference type="PIRSF" id="PIRSF008292">
    <property type="entry name" value="UCP008292"/>
    <property type="match status" value="1"/>
</dbReference>
<dbReference type="GO" id="GO:0008758">
    <property type="term" value="F:UDP-2,3-diacylglucosamine hydrolase activity"/>
    <property type="evidence" value="ECO:0007669"/>
    <property type="project" value="TreeGrafter"/>
</dbReference>
<sequence>MVEHTRAEGTIKVAAIGDIHVGETSTHPYRELFQEIADRADVLALAGDLTNHGKPREAEVLAEDLRAIGIPVVAVLGNHDHECGHVEELQRILEQAGVRFLDGNPVEIRGVGFAGVKGFGGGFENRMLDAFGEPAIKQFVQESLNEAMRLESALRQLETERTMVVLHYAPIAETVRGEPTEIYPFLGSSRLAETIDRFHVQAVVHGHAHHGSYAGKTLRGTPVYNVAQTIEKESGRPYALIEL</sequence>
<dbReference type="GO" id="GO:0009245">
    <property type="term" value="P:lipid A biosynthetic process"/>
    <property type="evidence" value="ECO:0007669"/>
    <property type="project" value="TreeGrafter"/>
</dbReference>
<accession>A0A060D934</accession>
<evidence type="ECO:0000313" key="4">
    <source>
        <dbReference type="EMBL" id="AIB10581.1"/>
    </source>
</evidence>
<dbReference type="GO" id="GO:0046872">
    <property type="term" value="F:metal ion binding"/>
    <property type="evidence" value="ECO:0007669"/>
    <property type="project" value="UniProtKB-KW"/>
</dbReference>